<dbReference type="Proteomes" id="UP001167864">
    <property type="component" value="Unassembled WGS sequence"/>
</dbReference>
<reference evidence="2" key="2">
    <citation type="submission" date="2023-06" db="EMBL/GenBank/DDBJ databases">
        <authorList>
            <person name="Polev D.E."/>
            <person name="Saitova A.T."/>
            <person name="Bogumilchik E.A."/>
            <person name="Kokorina G.I."/>
            <person name="Voskresenskaia E.A."/>
        </authorList>
    </citation>
    <scope>NUCLEOTIDE SEQUENCE</scope>
    <source>
        <strain evidence="2">2145 StPb PI</strain>
    </source>
</reference>
<proteinExistence type="predicted"/>
<sequence>MLHPDWQQRLAPALQVASGRPFYGANMTAACLSQTAQRQSAALIRLGIIAVPMTLHSVPV</sequence>
<comment type="caution">
    <text evidence="2">The sequence shown here is derived from an EMBL/GenBank/DDBJ whole genome shotgun (WGS) entry which is preliminary data.</text>
</comment>
<name>A0AAW7K605_9GAMM</name>
<dbReference type="Proteomes" id="UP000040578">
    <property type="component" value="Unassembled WGS sequence"/>
</dbReference>
<dbReference type="EMBL" id="JAUEHU010000001">
    <property type="protein sequence ID" value="MDN0085935.1"/>
    <property type="molecule type" value="Genomic_DNA"/>
</dbReference>
<gene>
    <name evidence="1" type="ORF">ERS137967_00267</name>
    <name evidence="2" type="ORF">QVN42_00755</name>
</gene>
<keyword evidence="3" id="KW-1185">Reference proteome</keyword>
<evidence type="ECO:0000313" key="1">
    <source>
        <dbReference type="EMBL" id="CND90930.1"/>
    </source>
</evidence>
<evidence type="ECO:0000313" key="3">
    <source>
        <dbReference type="Proteomes" id="UP000040578"/>
    </source>
</evidence>
<dbReference type="EMBL" id="CPYD01000001">
    <property type="protein sequence ID" value="CND90930.1"/>
    <property type="molecule type" value="Genomic_DNA"/>
</dbReference>
<evidence type="ECO:0000313" key="4">
    <source>
        <dbReference type="Proteomes" id="UP001167864"/>
    </source>
</evidence>
<dbReference type="AlphaFoldDB" id="A0AAW7K605"/>
<accession>A0AAW7K605</accession>
<reference evidence="1 3" key="1">
    <citation type="submission" date="2015-03" db="EMBL/GenBank/DDBJ databases">
        <authorList>
            <consortium name="Pathogen Informatics"/>
            <person name="Murphy D."/>
        </authorList>
    </citation>
    <scope>NUCLEOTIDE SEQUENCE [LARGE SCALE GENOMIC DNA]</scope>
    <source>
        <strain evidence="1">Type strain: CIP110231</strain>
        <strain evidence="3">type strain: CIP110231</strain>
    </source>
</reference>
<evidence type="ECO:0000313" key="2">
    <source>
        <dbReference type="EMBL" id="MDN0085935.1"/>
    </source>
</evidence>
<protein>
    <submittedName>
        <fullName evidence="2">Uncharacterized protein</fullName>
    </submittedName>
</protein>
<organism evidence="2 4">
    <name type="scientific">Yersinia nurmii</name>
    <dbReference type="NCBI Taxonomy" id="685706"/>
    <lineage>
        <taxon>Bacteria</taxon>
        <taxon>Pseudomonadati</taxon>
        <taxon>Pseudomonadota</taxon>
        <taxon>Gammaproteobacteria</taxon>
        <taxon>Enterobacterales</taxon>
        <taxon>Yersiniaceae</taxon>
        <taxon>Yersinia</taxon>
    </lineage>
</organism>